<organism evidence="2">
    <name type="scientific">freshwater metagenome</name>
    <dbReference type="NCBI Taxonomy" id="449393"/>
    <lineage>
        <taxon>unclassified sequences</taxon>
        <taxon>metagenomes</taxon>
        <taxon>ecological metagenomes</taxon>
    </lineage>
</organism>
<proteinExistence type="predicted"/>
<feature type="region of interest" description="Disordered" evidence="1">
    <location>
        <begin position="42"/>
        <end position="79"/>
    </location>
</feature>
<reference evidence="2" key="1">
    <citation type="submission" date="2020-05" db="EMBL/GenBank/DDBJ databases">
        <authorList>
            <person name="Chiriac C."/>
            <person name="Salcher M."/>
            <person name="Ghai R."/>
            <person name="Kavagutti S V."/>
        </authorList>
    </citation>
    <scope>NUCLEOTIDE SEQUENCE</scope>
</reference>
<evidence type="ECO:0000313" key="2">
    <source>
        <dbReference type="EMBL" id="CAB4912841.1"/>
    </source>
</evidence>
<accession>A0A6J7GWG5</accession>
<dbReference type="AlphaFoldDB" id="A0A6J7GWG5"/>
<evidence type="ECO:0000256" key="1">
    <source>
        <dbReference type="SAM" id="MobiDB-lite"/>
    </source>
</evidence>
<gene>
    <name evidence="2" type="ORF">UFOPK3609_00974</name>
</gene>
<name>A0A6J7GWG5_9ZZZZ</name>
<dbReference type="EMBL" id="CAFBMQ010000138">
    <property type="protein sequence ID" value="CAB4912841.1"/>
    <property type="molecule type" value="Genomic_DNA"/>
</dbReference>
<sequence>MPRTNVVVTPNRRRVTSSWVIVPPYSDAAATISSPAPARAAKVRNSADCPDDVATAPSPPSREAIRSSNAATVGLPIRV</sequence>
<protein>
    <submittedName>
        <fullName evidence="2">Unannotated protein</fullName>
    </submittedName>
</protein>